<name>K0R991_THAOC</name>
<accession>K0R991</accession>
<dbReference type="Proteomes" id="UP000266841">
    <property type="component" value="Unassembled WGS sequence"/>
</dbReference>
<evidence type="ECO:0000313" key="3">
    <source>
        <dbReference type="Proteomes" id="UP000266841"/>
    </source>
</evidence>
<feature type="non-terminal residue" evidence="2">
    <location>
        <position position="1"/>
    </location>
</feature>
<evidence type="ECO:0000256" key="1">
    <source>
        <dbReference type="SAM" id="MobiDB-lite"/>
    </source>
</evidence>
<comment type="caution">
    <text evidence="2">The sequence shown here is derived from an EMBL/GenBank/DDBJ whole genome shotgun (WGS) entry which is preliminary data.</text>
</comment>
<evidence type="ECO:0000313" key="2">
    <source>
        <dbReference type="EMBL" id="EJK48729.1"/>
    </source>
</evidence>
<dbReference type="AlphaFoldDB" id="K0R991"/>
<gene>
    <name evidence="2" type="ORF">THAOC_32449</name>
</gene>
<dbReference type="EMBL" id="AGNL01045500">
    <property type="protein sequence ID" value="EJK48729.1"/>
    <property type="molecule type" value="Genomic_DNA"/>
</dbReference>
<feature type="region of interest" description="Disordered" evidence="1">
    <location>
        <begin position="1"/>
        <end position="122"/>
    </location>
</feature>
<sequence length="122" mass="12438">AIQVCIHQGRRTQASFPRRSEAQSRGRPSPPQQGGITGRRRSAAVGQASSWVREAHPGRPGALVGPFGLPLGGSRAREGAGPGAAPANGSKRSAEVCPARPPPSKPECVPHGFVESGSSSSA</sequence>
<reference evidence="2 3" key="1">
    <citation type="journal article" date="2012" name="Genome Biol.">
        <title>Genome and low-iron response of an oceanic diatom adapted to chronic iron limitation.</title>
        <authorList>
            <person name="Lommer M."/>
            <person name="Specht M."/>
            <person name="Roy A.S."/>
            <person name="Kraemer L."/>
            <person name="Andreson R."/>
            <person name="Gutowska M.A."/>
            <person name="Wolf J."/>
            <person name="Bergner S.V."/>
            <person name="Schilhabel M.B."/>
            <person name="Klostermeier U.C."/>
            <person name="Beiko R.G."/>
            <person name="Rosenstiel P."/>
            <person name="Hippler M."/>
            <person name="Laroche J."/>
        </authorList>
    </citation>
    <scope>NUCLEOTIDE SEQUENCE [LARGE SCALE GENOMIC DNA]</scope>
    <source>
        <strain evidence="2 3">CCMP1005</strain>
    </source>
</reference>
<proteinExistence type="predicted"/>
<protein>
    <submittedName>
        <fullName evidence="2">Uncharacterized protein</fullName>
    </submittedName>
</protein>
<keyword evidence="3" id="KW-1185">Reference proteome</keyword>
<organism evidence="2 3">
    <name type="scientific">Thalassiosira oceanica</name>
    <name type="common">Marine diatom</name>
    <dbReference type="NCBI Taxonomy" id="159749"/>
    <lineage>
        <taxon>Eukaryota</taxon>
        <taxon>Sar</taxon>
        <taxon>Stramenopiles</taxon>
        <taxon>Ochrophyta</taxon>
        <taxon>Bacillariophyta</taxon>
        <taxon>Coscinodiscophyceae</taxon>
        <taxon>Thalassiosirophycidae</taxon>
        <taxon>Thalassiosirales</taxon>
        <taxon>Thalassiosiraceae</taxon>
        <taxon>Thalassiosira</taxon>
    </lineage>
</organism>